<keyword evidence="3 5" id="KW-0347">Helicase</keyword>
<reference evidence="8" key="2">
    <citation type="submission" date="2015-01" db="EMBL/GenBank/DDBJ databases">
        <title>Evolutionary Origins and Diversification of the Mycorrhizal Mutualists.</title>
        <authorList>
            <consortium name="DOE Joint Genome Institute"/>
            <consortium name="Mycorrhizal Genomics Consortium"/>
            <person name="Kohler A."/>
            <person name="Kuo A."/>
            <person name="Nagy L.G."/>
            <person name="Floudas D."/>
            <person name="Copeland A."/>
            <person name="Barry K.W."/>
            <person name="Cichocki N."/>
            <person name="Veneault-Fourrey C."/>
            <person name="LaButti K."/>
            <person name="Lindquist E.A."/>
            <person name="Lipzen A."/>
            <person name="Lundell T."/>
            <person name="Morin E."/>
            <person name="Murat C."/>
            <person name="Riley R."/>
            <person name="Ohm R."/>
            <person name="Sun H."/>
            <person name="Tunlid A."/>
            <person name="Henrissat B."/>
            <person name="Grigoriev I.V."/>
            <person name="Hibbett D.S."/>
            <person name="Martin F."/>
        </authorList>
    </citation>
    <scope>NUCLEOTIDE SEQUENCE [LARGE SCALE GENOMIC DNA]</scope>
    <source>
        <strain evidence="8">Foug A</strain>
    </source>
</reference>
<evidence type="ECO:0000256" key="4">
    <source>
        <dbReference type="ARBA" id="ARBA00022840"/>
    </source>
</evidence>
<keyword evidence="2 5" id="KW-0378">Hydrolase</keyword>
<accession>A0A0C2YMA1</accession>
<keyword evidence="8" id="KW-1185">Reference proteome</keyword>
<dbReference type="PANTHER" id="PTHR21529:SF4">
    <property type="entry name" value="TPR AND ANKYRIN REPEAT-CONTAINING PROTEIN 1"/>
    <property type="match status" value="1"/>
</dbReference>
<evidence type="ECO:0000256" key="3">
    <source>
        <dbReference type="ARBA" id="ARBA00022806"/>
    </source>
</evidence>
<dbReference type="Gene3D" id="3.40.50.300">
    <property type="entry name" value="P-loop containing nucleotide triphosphate hydrolases"/>
    <property type="match status" value="2"/>
</dbReference>
<dbReference type="InterPro" id="IPR014017">
    <property type="entry name" value="DNA_helicase_UvrD-like_C"/>
</dbReference>
<dbReference type="PROSITE" id="PS51198">
    <property type="entry name" value="UVRD_HELICASE_ATP_BIND"/>
    <property type="match status" value="1"/>
</dbReference>
<proteinExistence type="predicted"/>
<dbReference type="PANTHER" id="PTHR21529">
    <property type="entry name" value="MAMMARY TURMOR VIRUS RECEPTOR HOMOLOG 1, 2 MTVR1, 2"/>
    <property type="match status" value="1"/>
</dbReference>
<dbReference type="InParanoid" id="A0A0C2YMA1"/>
<dbReference type="GO" id="GO:0005524">
    <property type="term" value="F:ATP binding"/>
    <property type="evidence" value="ECO:0007669"/>
    <property type="project" value="UniProtKB-UniRule"/>
</dbReference>
<dbReference type="SUPFAM" id="SSF52540">
    <property type="entry name" value="P-loop containing nucleoside triphosphate hydrolases"/>
    <property type="match status" value="1"/>
</dbReference>
<feature type="domain" description="UvrD-like helicase ATP-binding" evidence="6">
    <location>
        <begin position="452"/>
        <end position="805"/>
    </location>
</feature>
<dbReference type="GO" id="GO:0004386">
    <property type="term" value="F:helicase activity"/>
    <property type="evidence" value="ECO:0007669"/>
    <property type="project" value="UniProtKB-UniRule"/>
</dbReference>
<evidence type="ECO:0000313" key="8">
    <source>
        <dbReference type="Proteomes" id="UP000053989"/>
    </source>
</evidence>
<dbReference type="STRING" id="1036808.A0A0C2YMA1"/>
<name>A0A0C2YMA1_9AGAM</name>
<dbReference type="Pfam" id="PF13361">
    <property type="entry name" value="UvrD_C"/>
    <property type="match status" value="1"/>
</dbReference>
<evidence type="ECO:0000256" key="1">
    <source>
        <dbReference type="ARBA" id="ARBA00022741"/>
    </source>
</evidence>
<organism evidence="7 8">
    <name type="scientific">Scleroderma citrinum Foug A</name>
    <dbReference type="NCBI Taxonomy" id="1036808"/>
    <lineage>
        <taxon>Eukaryota</taxon>
        <taxon>Fungi</taxon>
        <taxon>Dikarya</taxon>
        <taxon>Basidiomycota</taxon>
        <taxon>Agaricomycotina</taxon>
        <taxon>Agaricomycetes</taxon>
        <taxon>Agaricomycetidae</taxon>
        <taxon>Boletales</taxon>
        <taxon>Sclerodermatineae</taxon>
        <taxon>Sclerodermataceae</taxon>
        <taxon>Scleroderma</taxon>
    </lineage>
</organism>
<dbReference type="Proteomes" id="UP000053989">
    <property type="component" value="Unassembled WGS sequence"/>
</dbReference>
<sequence length="2047" mass="232509">MVPLDLRKFSVERLRTKSGRRDASAHLSAMLATDDTSINQIVTALLSVPNLFPYLCSVLVSSDFQILYTRIMAVFPTEPVDLLGSFARNLLTELSTLFYAFPSSAFTMQGSQLVSQYKHYISDVWDLLSTLLTTDFTALTSNRTHCKSRKTKNRNITPRINEALFNNLDIGIPSSASEAAKTSAGILRTLNQALRFYLDLLSEPALASPLEEAYFNWGHHGIRVEGPLEGDNEVVEDPSPPSIYSEERTLKGVLQTGGIDGFGPWEIIISDSATKDLRELRHGDKSKAEIVVKRIKQLSKGHFSGNNQRRLNGPSHGVPIYQAEVLSDLRMVYQIDCVLDDDEKAEHQVIKIHGICTHKDLGHIWESLSKYLARGKEYQDRCTFREQTPGTDVYIPASFPREHFESIDRPIPIMFGDGDYDRPYSRILLDKYVKFSKAYLNGLIADEEIDLPFQLTPDEWEIVQCQASSFVLGRGGSGKTTVILYKMLGIHRAWEQSSGLPKPRQIFVTKSRGLRANVEENFNNLLESLALAGCTREELNERRARCAGRQKLPTTNSYNPPECHPGTPQKFSELGDHDFPLFITFDRLTKMVAADLQGDTRCPRLFVDDDPFVTYDVFERAYWPRLSKGITGLVPWLVFSEFMGIIKGSEMALKCPRGFLDEQSYTDLSTRTYPIFADQRQMLYNVFNSYCKLKRGHDMADRTYEILKALLSGVPLKGQRVDYMYVDEVQDDLIIDTLLLRILCRNPEGLFWAGDTAQTISAGCSFRFEDLKAFMYRTEADPAMGIEKTRIKPAMFELTTNYRSHSGIVDCAQAVIDLIVHFRPDSIDVLRPQRSVIEGLAPIWFSGQEVTFSPEQFFAGLEASDSELGPEQRILVRDDASRDRLRVHVGERALILTIHESKGCEYDDIFLYNFFEDSPVEYAQWRLVLSACGDRAPSTKDESWYALLCTELKVLYVGITRARNNLYILDNSEKSRPMQALWSSRQLLRPPPLNANVLDFAASTRLEQWAASGRKLLFAERYKEAIHCFKRGDAPRELRIARAFQLREDAKCILEAQEQRPAFVTAAEAFKGCAEEAAESERADYYRNAAECYARAGKAKNAADFYTLCEDFEEAAKQYDRAKHHNEIVHMLECHHRKISPNYDGILFAVCRQHYCHQNIRPPMPLFPSVEAELEYLEKEGLDGARIQVLETHGKYVEAADVHLLNGGVVEAIQSCLRVEEDEAAFKYAVDIILDALWKEYSFTMPARKILKKGTTTAHILELALNLPQARLNASNGNQIHLFQAMQQASHEEVFQLGLSFFDRGDDAIALVAFDAALSQLSILCSSNLPKMNQLLKQFETYIKLVVSIISDAEPLATQQARRAFGVTELSDHSFTVRQGAFLHDGSKSNRFLRVDLTIRLKERLRTRLCHNVTKGTELCSQLSAVSCLPFLVDGTCRDSDCKQGHILKSSENPGQYNAHISICLRQVWILYLMRTMYPQDVWNERMRVHLVHLYNAIYPPIYFQGSIAELDWSTIEDDFDCITIVQESIRDILRYLPSSDDFWKYLMDVIRLARLGLTFSARPVVLSSASCANHDLLKWIPSLRPSEGDCYVVEEIVKVLDGCDDHCISLGVSALRYMLLKGVRLDTSVIYDYVEEICSIMILSLHLHPSGGSPPLHNTLLPRHWLTNPYKLLGNKETISVHALLDCVQYLMDRLRSGKAQKWFILPQNKDPFVDITVAKLCRLLCIVGYNVHDAVTSEIISKIVLLSTREVDNVGDDNHIRQLEYLATIQSFDDGAPSRDLVHLVHQDRCDVAGLLTPYVPSLVYENVADIPRLVTRSQDICDLFAGLGPCIVEAEGIEDTGDDVDGSQLSPVETEMLSQQDHAPRRDWSNPTEQEVASACRIQMAYRLYRIRHARATLQSSQWNARVNKYFLECLNEVLLWRWKRDSYRRIYLNKLPVLLVCLDRGLKIAFAIKNKASIRMLKSSGERLEGAKGCLNRSTALIREGRRLRKTIGPQASMHNRRDVEAFRTVTCQVMEFVQELPMDREHPEENLIIIVELLIADF</sequence>
<protein>
    <recommendedName>
        <fullName evidence="6">UvrD-like helicase ATP-binding domain-containing protein</fullName>
    </recommendedName>
</protein>
<evidence type="ECO:0000256" key="2">
    <source>
        <dbReference type="ARBA" id="ARBA00022801"/>
    </source>
</evidence>
<evidence type="ECO:0000256" key="5">
    <source>
        <dbReference type="PROSITE-ProRule" id="PRU00560"/>
    </source>
</evidence>
<evidence type="ECO:0000313" key="7">
    <source>
        <dbReference type="EMBL" id="KIM50898.1"/>
    </source>
</evidence>
<dbReference type="HOGENOM" id="CLU_001378_0_0_1"/>
<keyword evidence="4 5" id="KW-0067">ATP-binding</keyword>
<dbReference type="GO" id="GO:0016787">
    <property type="term" value="F:hydrolase activity"/>
    <property type="evidence" value="ECO:0007669"/>
    <property type="project" value="UniProtKB-UniRule"/>
</dbReference>
<dbReference type="InterPro" id="IPR039904">
    <property type="entry name" value="TRANK1"/>
</dbReference>
<reference evidence="7 8" key="1">
    <citation type="submission" date="2014-04" db="EMBL/GenBank/DDBJ databases">
        <authorList>
            <consortium name="DOE Joint Genome Institute"/>
            <person name="Kuo A."/>
            <person name="Kohler A."/>
            <person name="Nagy L.G."/>
            <person name="Floudas D."/>
            <person name="Copeland A."/>
            <person name="Barry K.W."/>
            <person name="Cichocki N."/>
            <person name="Veneault-Fourrey C."/>
            <person name="LaButti K."/>
            <person name="Lindquist E.A."/>
            <person name="Lipzen A."/>
            <person name="Lundell T."/>
            <person name="Morin E."/>
            <person name="Murat C."/>
            <person name="Sun H."/>
            <person name="Tunlid A."/>
            <person name="Henrissat B."/>
            <person name="Grigoriev I.V."/>
            <person name="Hibbett D.S."/>
            <person name="Martin F."/>
            <person name="Nordberg H.P."/>
            <person name="Cantor M.N."/>
            <person name="Hua S.X."/>
        </authorList>
    </citation>
    <scope>NUCLEOTIDE SEQUENCE [LARGE SCALE GENOMIC DNA]</scope>
    <source>
        <strain evidence="7 8">Foug A</strain>
    </source>
</reference>
<keyword evidence="1 5" id="KW-0547">Nucleotide-binding</keyword>
<dbReference type="InterPro" id="IPR027417">
    <property type="entry name" value="P-loop_NTPase"/>
</dbReference>
<evidence type="ECO:0000259" key="6">
    <source>
        <dbReference type="PROSITE" id="PS51198"/>
    </source>
</evidence>
<dbReference type="OrthoDB" id="3156807at2759"/>
<dbReference type="InterPro" id="IPR014016">
    <property type="entry name" value="UvrD-like_ATP-bd"/>
</dbReference>
<feature type="binding site" evidence="5">
    <location>
        <begin position="473"/>
        <end position="480"/>
    </location>
    <ligand>
        <name>ATP</name>
        <dbReference type="ChEBI" id="CHEBI:30616"/>
    </ligand>
</feature>
<dbReference type="EMBL" id="KN822312">
    <property type="protein sequence ID" value="KIM50898.1"/>
    <property type="molecule type" value="Genomic_DNA"/>
</dbReference>
<gene>
    <name evidence="7" type="ORF">SCLCIDRAFT_1225037</name>
</gene>